<dbReference type="InterPro" id="IPR025846">
    <property type="entry name" value="TBL_N"/>
</dbReference>
<dbReference type="PANTHER" id="PTHR32285">
    <property type="entry name" value="PROTEIN TRICHOME BIREFRINGENCE-LIKE 9-RELATED"/>
    <property type="match status" value="1"/>
</dbReference>
<evidence type="ECO:0000259" key="9">
    <source>
        <dbReference type="Pfam" id="PF13839"/>
    </source>
</evidence>
<evidence type="ECO:0000256" key="1">
    <source>
        <dbReference type="ARBA" id="ARBA00004323"/>
    </source>
</evidence>
<sequence length="443" mass="51216">MKRVSQENRTSRIVTYVTLTLVFLSVTSLYYFPLFGTYIPIIPYRTSSLVLPSPSAPPPVDHVDVVDDPIESANAEQKCDLFKGEWVPNPNAPYYTNDTCWAIHDNQNCRKFGRPDEDFTKWRWKPNDCTLPTFNPAQFLEIVRGKSLAFVGDSVGRNQMQSLMCLLNRVTYAVDVSSSADEKSRRWSYPSHNFTLANFWSPYLVTAQEVDPKGPTLTGLFKLNLDEADPSWTTRIEGFDYVIVSAGHWFFRPTLYYRNKDDLVGCHYCLDKNIEDLTMYYGYGMTFRTTFRALNSLSNFKGTVFLRTFVPSHFENGEWDKGGDCVRREPFRSNETRLDGFNLELYMTQLKEFRDAERAGRERGLSYKLLDMTEMMLRRPDGHPSRYGHPPKAKVTLYNDCVHWCLPGPIDTWNDFLLHILKMDGGRSRRFPQIIQNATSINS</sequence>
<keyword evidence="7 8" id="KW-0472">Membrane</keyword>
<evidence type="ECO:0000256" key="4">
    <source>
        <dbReference type="ARBA" id="ARBA00022968"/>
    </source>
</evidence>
<evidence type="ECO:0000259" key="10">
    <source>
        <dbReference type="Pfam" id="PF14416"/>
    </source>
</evidence>
<proteinExistence type="inferred from homology"/>
<dbReference type="InterPro" id="IPR029962">
    <property type="entry name" value="TBL"/>
</dbReference>
<comment type="caution">
    <text evidence="11">The sequence shown here is derived from an EMBL/GenBank/DDBJ whole genome shotgun (WGS) entry which is preliminary data.</text>
</comment>
<comment type="similarity">
    <text evidence="2">Belongs to the PC-esterase family. TBL subfamily.</text>
</comment>
<accession>A0AAX6GHE6</accession>
<reference evidence="11" key="1">
    <citation type="journal article" date="2023" name="GigaByte">
        <title>Genome assembly of the bearded iris, Iris pallida Lam.</title>
        <authorList>
            <person name="Bruccoleri R.E."/>
            <person name="Oakeley E.J."/>
            <person name="Faust A.M.E."/>
            <person name="Altorfer M."/>
            <person name="Dessus-Babus S."/>
            <person name="Burckhardt D."/>
            <person name="Oertli M."/>
            <person name="Naumann U."/>
            <person name="Petersen F."/>
            <person name="Wong J."/>
        </authorList>
    </citation>
    <scope>NUCLEOTIDE SEQUENCE</scope>
    <source>
        <strain evidence="11">GSM-AAB239-AS_SAM_17_03QT</strain>
    </source>
</reference>
<dbReference type="GO" id="GO:1990538">
    <property type="term" value="F:xylan O-acetyltransferase activity"/>
    <property type="evidence" value="ECO:0007669"/>
    <property type="project" value="UniProtKB-ARBA"/>
</dbReference>
<dbReference type="Pfam" id="PF13839">
    <property type="entry name" value="PC-Esterase"/>
    <property type="match status" value="1"/>
</dbReference>
<reference evidence="11" key="2">
    <citation type="submission" date="2023-04" db="EMBL/GenBank/DDBJ databases">
        <authorList>
            <person name="Bruccoleri R.E."/>
            <person name="Oakeley E.J."/>
            <person name="Faust A.-M."/>
            <person name="Dessus-Babus S."/>
            <person name="Altorfer M."/>
            <person name="Burckhardt D."/>
            <person name="Oertli M."/>
            <person name="Naumann U."/>
            <person name="Petersen F."/>
            <person name="Wong J."/>
        </authorList>
    </citation>
    <scope>NUCLEOTIDE SEQUENCE</scope>
    <source>
        <strain evidence="11">GSM-AAB239-AS_SAM_17_03QT</strain>
        <tissue evidence="11">Leaf</tissue>
    </source>
</reference>
<keyword evidence="6" id="KW-0333">Golgi apparatus</keyword>
<dbReference type="AlphaFoldDB" id="A0AAX6GHE6"/>
<evidence type="ECO:0000313" key="11">
    <source>
        <dbReference type="EMBL" id="KAJ6827717.1"/>
    </source>
</evidence>
<evidence type="ECO:0000256" key="5">
    <source>
        <dbReference type="ARBA" id="ARBA00022989"/>
    </source>
</evidence>
<evidence type="ECO:0000256" key="8">
    <source>
        <dbReference type="SAM" id="Phobius"/>
    </source>
</evidence>
<feature type="domain" description="Trichome birefringence-like N-terminal" evidence="10">
    <location>
        <begin position="77"/>
        <end position="129"/>
    </location>
</feature>
<organism evidence="11 12">
    <name type="scientific">Iris pallida</name>
    <name type="common">Sweet iris</name>
    <dbReference type="NCBI Taxonomy" id="29817"/>
    <lineage>
        <taxon>Eukaryota</taxon>
        <taxon>Viridiplantae</taxon>
        <taxon>Streptophyta</taxon>
        <taxon>Embryophyta</taxon>
        <taxon>Tracheophyta</taxon>
        <taxon>Spermatophyta</taxon>
        <taxon>Magnoliopsida</taxon>
        <taxon>Liliopsida</taxon>
        <taxon>Asparagales</taxon>
        <taxon>Iridaceae</taxon>
        <taxon>Iridoideae</taxon>
        <taxon>Irideae</taxon>
        <taxon>Iris</taxon>
    </lineage>
</organism>
<keyword evidence="3 8" id="KW-0812">Transmembrane</keyword>
<evidence type="ECO:0000256" key="2">
    <source>
        <dbReference type="ARBA" id="ARBA00007727"/>
    </source>
</evidence>
<dbReference type="PANTHER" id="PTHR32285:SF48">
    <property type="entry name" value="PROTEIN TRICHOME BIREFRINGENCE-LIKE 19"/>
    <property type="match status" value="1"/>
</dbReference>
<evidence type="ECO:0000256" key="3">
    <source>
        <dbReference type="ARBA" id="ARBA00022692"/>
    </source>
</evidence>
<dbReference type="Pfam" id="PF14416">
    <property type="entry name" value="PMR5N"/>
    <property type="match status" value="1"/>
</dbReference>
<name>A0AAX6GHE6_IRIPA</name>
<dbReference type="EMBL" id="JANAVB010019997">
    <property type="protein sequence ID" value="KAJ6827717.1"/>
    <property type="molecule type" value="Genomic_DNA"/>
</dbReference>
<keyword evidence="5 8" id="KW-1133">Transmembrane helix</keyword>
<protein>
    <submittedName>
        <fullName evidence="11">Protein trichome birefringence-like 19 isoform X2</fullName>
    </submittedName>
</protein>
<keyword evidence="12" id="KW-1185">Reference proteome</keyword>
<dbReference type="GO" id="GO:0000139">
    <property type="term" value="C:Golgi membrane"/>
    <property type="evidence" value="ECO:0007669"/>
    <property type="project" value="UniProtKB-SubCell"/>
</dbReference>
<gene>
    <name evidence="11" type="ORF">M6B38_366610</name>
</gene>
<evidence type="ECO:0000256" key="6">
    <source>
        <dbReference type="ARBA" id="ARBA00023034"/>
    </source>
</evidence>
<evidence type="ECO:0000313" key="12">
    <source>
        <dbReference type="Proteomes" id="UP001140949"/>
    </source>
</evidence>
<evidence type="ECO:0000256" key="7">
    <source>
        <dbReference type="ARBA" id="ARBA00023136"/>
    </source>
</evidence>
<keyword evidence="4" id="KW-0735">Signal-anchor</keyword>
<comment type="subcellular location">
    <subcellularLocation>
        <location evidence="1">Golgi apparatus membrane</location>
        <topology evidence="1">Single-pass type II membrane protein</topology>
    </subcellularLocation>
</comment>
<dbReference type="InterPro" id="IPR026057">
    <property type="entry name" value="TBL_C"/>
</dbReference>
<feature type="transmembrane region" description="Helical" evidence="8">
    <location>
        <begin position="12"/>
        <end position="32"/>
    </location>
</feature>
<feature type="domain" description="Trichome birefringence-like C-terminal" evidence="9">
    <location>
        <begin position="131"/>
        <end position="419"/>
    </location>
</feature>
<dbReference type="Proteomes" id="UP001140949">
    <property type="component" value="Unassembled WGS sequence"/>
</dbReference>